<dbReference type="AlphaFoldDB" id="A0A517R109"/>
<organism evidence="2 3">
    <name type="scientific">Stratiformator vulcanicus</name>
    <dbReference type="NCBI Taxonomy" id="2527980"/>
    <lineage>
        <taxon>Bacteria</taxon>
        <taxon>Pseudomonadati</taxon>
        <taxon>Planctomycetota</taxon>
        <taxon>Planctomycetia</taxon>
        <taxon>Planctomycetales</taxon>
        <taxon>Planctomycetaceae</taxon>
        <taxon>Stratiformator</taxon>
    </lineage>
</organism>
<dbReference type="EMBL" id="CP036268">
    <property type="protein sequence ID" value="QDT37546.1"/>
    <property type="molecule type" value="Genomic_DNA"/>
</dbReference>
<gene>
    <name evidence="2" type="ORF">Pan189_19260</name>
</gene>
<protein>
    <recommendedName>
        <fullName evidence="4">DUF1552 domain-containing protein</fullName>
    </recommendedName>
</protein>
<dbReference type="Pfam" id="PF07586">
    <property type="entry name" value="HXXSHH"/>
    <property type="match status" value="1"/>
</dbReference>
<dbReference type="RefSeq" id="WP_145363651.1">
    <property type="nucleotide sequence ID" value="NZ_CP036268.1"/>
</dbReference>
<dbReference type="InterPro" id="IPR006311">
    <property type="entry name" value="TAT_signal"/>
</dbReference>
<name>A0A517R109_9PLAN</name>
<accession>A0A517R109</accession>
<proteinExistence type="predicted"/>
<reference evidence="2 3" key="1">
    <citation type="submission" date="2019-02" db="EMBL/GenBank/DDBJ databases">
        <title>Deep-cultivation of Planctomycetes and their phenomic and genomic characterization uncovers novel biology.</title>
        <authorList>
            <person name="Wiegand S."/>
            <person name="Jogler M."/>
            <person name="Boedeker C."/>
            <person name="Pinto D."/>
            <person name="Vollmers J."/>
            <person name="Rivas-Marin E."/>
            <person name="Kohn T."/>
            <person name="Peeters S.H."/>
            <person name="Heuer A."/>
            <person name="Rast P."/>
            <person name="Oberbeckmann S."/>
            <person name="Bunk B."/>
            <person name="Jeske O."/>
            <person name="Meyerdierks A."/>
            <person name="Storesund J.E."/>
            <person name="Kallscheuer N."/>
            <person name="Luecker S."/>
            <person name="Lage O.M."/>
            <person name="Pohl T."/>
            <person name="Merkel B.J."/>
            <person name="Hornburger P."/>
            <person name="Mueller R.-W."/>
            <person name="Bruemmer F."/>
            <person name="Labrenz M."/>
            <person name="Spormann A.M."/>
            <person name="Op den Camp H."/>
            <person name="Overmann J."/>
            <person name="Amann R."/>
            <person name="Jetten M.S.M."/>
            <person name="Mascher T."/>
            <person name="Medema M.H."/>
            <person name="Devos D.P."/>
            <person name="Kaster A.-K."/>
            <person name="Ovreas L."/>
            <person name="Rohde M."/>
            <person name="Galperin M.Y."/>
            <person name="Jogler C."/>
        </authorList>
    </citation>
    <scope>NUCLEOTIDE SEQUENCE [LARGE SCALE GENOMIC DNA]</scope>
    <source>
        <strain evidence="2 3">Pan189</strain>
    </source>
</reference>
<dbReference type="KEGG" id="svp:Pan189_19260"/>
<keyword evidence="1" id="KW-0175">Coiled coil</keyword>
<dbReference type="PROSITE" id="PS51318">
    <property type="entry name" value="TAT"/>
    <property type="match status" value="1"/>
</dbReference>
<keyword evidence="3" id="KW-1185">Reference proteome</keyword>
<dbReference type="Proteomes" id="UP000317318">
    <property type="component" value="Chromosome"/>
</dbReference>
<sequence length="493" mass="53661">MPRQQLSRRTILRGAGAAVALPFLDAMLPRTASAQAASAGRPIRSIFLGTEGGVWTGKDGFFPYKTDQDVERAKQWGKNEILPGGFVADTGKDFKLTQTLEPLADHREQLLILSGLRHKHDSIGNSVVNAHGQDLGTLLTGTNISGTPGVSLRNGQSADQYMAERIGRRTRYSSLELAVGKSSYNTREASTQGLMGFLSYDAEGNALPVEANPEALFDRLFTGGSAEDRTKRELDRTRRASILDTVLDDLSGLDKAVSKKDRRKLDEYGNSIRELERRIEKQREWEEIPINLPSDAMKPSGYEGYATNAGDGSGRVEQMRLMLDILALAMQTDVTRIATLRLGGYFGTFKFLGFPENPHNGYAHNAWKDSGGAQAIDRLHVEQLAYLLDKLSGMTEADGSSVLDNSMIFYGAGLTNGARPTRGHDKSISHDPHGQVNTPVLIAGGAGGRLQTGRHVNFDDGTPLTNLFTTMMEVMDLPDQQFSDSTGTLNGLG</sequence>
<feature type="coiled-coil region" evidence="1">
    <location>
        <begin position="258"/>
        <end position="285"/>
    </location>
</feature>
<evidence type="ECO:0000256" key="1">
    <source>
        <dbReference type="SAM" id="Coils"/>
    </source>
</evidence>
<evidence type="ECO:0008006" key="4">
    <source>
        <dbReference type="Google" id="ProtNLM"/>
    </source>
</evidence>
<evidence type="ECO:0000313" key="3">
    <source>
        <dbReference type="Proteomes" id="UP000317318"/>
    </source>
</evidence>
<dbReference type="InterPro" id="IPR011447">
    <property type="entry name" value="DUF1552"/>
</dbReference>
<evidence type="ECO:0000313" key="2">
    <source>
        <dbReference type="EMBL" id="QDT37546.1"/>
    </source>
</evidence>
<dbReference type="OrthoDB" id="240927at2"/>